<name>A0A4P6VPG5_9VIRU</name>
<dbReference type="SUPFAM" id="SSF48264">
    <property type="entry name" value="Cytochrome P450"/>
    <property type="match status" value="1"/>
</dbReference>
<proteinExistence type="predicted"/>
<evidence type="ECO:0008006" key="2">
    <source>
        <dbReference type="Google" id="ProtNLM"/>
    </source>
</evidence>
<dbReference type="GO" id="GO:0005506">
    <property type="term" value="F:iron ion binding"/>
    <property type="evidence" value="ECO:0007669"/>
    <property type="project" value="InterPro"/>
</dbReference>
<protein>
    <recommendedName>
        <fullName evidence="2">Cytochrome P450</fullName>
    </recommendedName>
</protein>
<evidence type="ECO:0000313" key="1">
    <source>
        <dbReference type="EMBL" id="QBK89438.1"/>
    </source>
</evidence>
<dbReference type="GO" id="GO:0004497">
    <property type="term" value="F:monooxygenase activity"/>
    <property type="evidence" value="ECO:0007669"/>
    <property type="project" value="InterPro"/>
</dbReference>
<dbReference type="GO" id="GO:0020037">
    <property type="term" value="F:heme binding"/>
    <property type="evidence" value="ECO:0007669"/>
    <property type="project" value="InterPro"/>
</dbReference>
<gene>
    <name evidence="1" type="ORF">LCMiAC02_05330</name>
</gene>
<dbReference type="GO" id="GO:0016705">
    <property type="term" value="F:oxidoreductase activity, acting on paired donors, with incorporation or reduction of molecular oxygen"/>
    <property type="evidence" value="ECO:0007669"/>
    <property type="project" value="InterPro"/>
</dbReference>
<dbReference type="InterPro" id="IPR036396">
    <property type="entry name" value="Cyt_P450_sf"/>
</dbReference>
<sequence>MRGILAPNCFWWKISELFIRDASAVELYDRYKKLYGDFALTTMFGKKIYMVTNNNYIKTILDNSPNIFGVG</sequence>
<accession>A0A4P6VPG5</accession>
<organism evidence="1">
    <name type="scientific">Mimivirus LCMiAC02</name>
    <dbReference type="NCBI Taxonomy" id="2506609"/>
    <lineage>
        <taxon>Viruses</taxon>
        <taxon>Varidnaviria</taxon>
        <taxon>Bamfordvirae</taxon>
        <taxon>Nucleocytoviricota</taxon>
        <taxon>Megaviricetes</taxon>
        <taxon>Imitervirales</taxon>
        <taxon>Mimiviridae</taxon>
        <taxon>Klosneuvirinae</taxon>
    </lineage>
</organism>
<dbReference type="EMBL" id="MK500421">
    <property type="protein sequence ID" value="QBK89438.1"/>
    <property type="molecule type" value="Genomic_DNA"/>
</dbReference>
<reference evidence="1" key="1">
    <citation type="journal article" date="2019" name="MBio">
        <title>Virus Genomes from Deep Sea Sediments Expand the Ocean Megavirome and Support Independent Origins of Viral Gigantism.</title>
        <authorList>
            <person name="Backstrom D."/>
            <person name="Yutin N."/>
            <person name="Jorgensen S.L."/>
            <person name="Dharamshi J."/>
            <person name="Homa F."/>
            <person name="Zaremba-Niedwiedzka K."/>
            <person name="Spang A."/>
            <person name="Wolf Y.I."/>
            <person name="Koonin E.V."/>
            <person name="Ettema T.J."/>
        </authorList>
    </citation>
    <scope>NUCLEOTIDE SEQUENCE</scope>
</reference>